<dbReference type="PANTHER" id="PTHR39209:SF2">
    <property type="entry name" value="CYTOPLASMIC PROTEIN"/>
    <property type="match status" value="1"/>
</dbReference>
<proteinExistence type="predicted"/>
<dbReference type="SUPFAM" id="SSF56037">
    <property type="entry name" value="PheT/TilS domain"/>
    <property type="match status" value="1"/>
</dbReference>
<reference evidence="2 3" key="1">
    <citation type="submission" date="2020-08" db="EMBL/GenBank/DDBJ databases">
        <title>Genomic Encyclopedia of Type Strains, Phase IV (KMG-V): Genome sequencing to study the core and pangenomes of soil and plant-associated prokaryotes.</title>
        <authorList>
            <person name="Whitman W."/>
        </authorList>
    </citation>
    <scope>NUCLEOTIDE SEQUENCE [LARGE SCALE GENOMIC DNA]</scope>
    <source>
        <strain evidence="2 3">SEMIA 415</strain>
    </source>
</reference>
<comment type="caution">
    <text evidence="2">The sequence shown here is derived from an EMBL/GenBank/DDBJ whole genome shotgun (WGS) entry which is preliminary data.</text>
</comment>
<dbReference type="RefSeq" id="WP_183609114.1">
    <property type="nucleotide sequence ID" value="NZ_JACHAZ010000005.1"/>
</dbReference>
<gene>
    <name evidence="2" type="ORF">GGE16_004471</name>
</gene>
<dbReference type="InterPro" id="IPR020825">
    <property type="entry name" value="Phe-tRNA_synthase-like_B3/B4"/>
</dbReference>
<evidence type="ECO:0000313" key="3">
    <source>
        <dbReference type="Proteomes" id="UP000538507"/>
    </source>
</evidence>
<dbReference type="GO" id="GO:0003723">
    <property type="term" value="F:RNA binding"/>
    <property type="evidence" value="ECO:0007669"/>
    <property type="project" value="InterPro"/>
</dbReference>
<sequence length="228" mass="25077">MLDFPVIDKEIAGIAPDFRAISILVDANGAKKGMIDPHILQRACDYVSSGGPEWGDAHLASWGEAYSRFGAKPNRTPSSAQALKKRVEKDGRLPSINPLVDLYNAVSLRFAVPVGGENFDAYVGKPRLSIADGTEAFDTVMNGEAIVENPAKGEVIWRDDIGVTCRRWNWRQGTRTRLETVRGRMWFILESLATMPEEALEEAGDMLVSGLRELAPGCDVYRQKIVVG</sequence>
<evidence type="ECO:0000259" key="1">
    <source>
        <dbReference type="SMART" id="SM00873"/>
    </source>
</evidence>
<dbReference type="InterPro" id="IPR005146">
    <property type="entry name" value="B3/B4_tRNA-bd"/>
</dbReference>
<name>A0AAE2SXY5_RHILE</name>
<evidence type="ECO:0000313" key="2">
    <source>
        <dbReference type="EMBL" id="MBB4292392.1"/>
    </source>
</evidence>
<accession>A0AAE2SXY5</accession>
<dbReference type="Gene3D" id="3.50.40.10">
    <property type="entry name" value="Phenylalanyl-trna Synthetase, Chain B, domain 3"/>
    <property type="match status" value="1"/>
</dbReference>
<feature type="domain" description="B3/B4 tRNA-binding" evidence="1">
    <location>
        <begin position="60"/>
        <end position="216"/>
    </location>
</feature>
<dbReference type="Proteomes" id="UP000538507">
    <property type="component" value="Unassembled WGS sequence"/>
</dbReference>
<dbReference type="EMBL" id="JACIGO010000006">
    <property type="protein sequence ID" value="MBB4292392.1"/>
    <property type="molecule type" value="Genomic_DNA"/>
</dbReference>
<dbReference type="AlphaFoldDB" id="A0AAE2SXY5"/>
<protein>
    <submittedName>
        <fullName evidence="2">DNA/RNA-binding domain of Phe-tRNA-synthetase-like protein</fullName>
    </submittedName>
</protein>
<dbReference type="SMART" id="SM00873">
    <property type="entry name" value="B3_4"/>
    <property type="match status" value="1"/>
</dbReference>
<dbReference type="GO" id="GO:0004826">
    <property type="term" value="F:phenylalanine-tRNA ligase activity"/>
    <property type="evidence" value="ECO:0007669"/>
    <property type="project" value="InterPro"/>
</dbReference>
<dbReference type="Pfam" id="PF03483">
    <property type="entry name" value="B3_4"/>
    <property type="match status" value="1"/>
</dbReference>
<organism evidence="2 3">
    <name type="scientific">Rhizobium leguminosarum</name>
    <dbReference type="NCBI Taxonomy" id="384"/>
    <lineage>
        <taxon>Bacteria</taxon>
        <taxon>Pseudomonadati</taxon>
        <taxon>Pseudomonadota</taxon>
        <taxon>Alphaproteobacteria</taxon>
        <taxon>Hyphomicrobiales</taxon>
        <taxon>Rhizobiaceae</taxon>
        <taxon>Rhizobium/Agrobacterium group</taxon>
        <taxon>Rhizobium</taxon>
    </lineage>
</organism>
<dbReference type="PANTHER" id="PTHR39209">
    <property type="match status" value="1"/>
</dbReference>